<dbReference type="SUPFAM" id="SSF160443">
    <property type="entry name" value="SMR domain-like"/>
    <property type="match status" value="1"/>
</dbReference>
<dbReference type="InterPro" id="IPR052772">
    <property type="entry name" value="Endo/PolyKinase_Domain-Protein"/>
</dbReference>
<name>A0AAV9NFG1_9EURO</name>
<evidence type="ECO:0000313" key="5">
    <source>
        <dbReference type="Proteomes" id="UP001358417"/>
    </source>
</evidence>
<dbReference type="EMBL" id="JAVRRD010000007">
    <property type="protein sequence ID" value="KAK5056521.1"/>
    <property type="molecule type" value="Genomic_DNA"/>
</dbReference>
<dbReference type="GeneID" id="89980199"/>
<dbReference type="PROSITE" id="PS50828">
    <property type="entry name" value="SMR"/>
    <property type="match status" value="1"/>
</dbReference>
<reference evidence="4 5" key="1">
    <citation type="submission" date="2023-08" db="EMBL/GenBank/DDBJ databases">
        <title>Black Yeasts Isolated from many extreme environments.</title>
        <authorList>
            <person name="Coleine C."/>
            <person name="Stajich J.E."/>
            <person name="Selbmann L."/>
        </authorList>
    </citation>
    <scope>NUCLEOTIDE SEQUENCE [LARGE SCALE GENOMIC DNA]</scope>
    <source>
        <strain evidence="4 5">CCFEE 5792</strain>
    </source>
</reference>
<dbReference type="PANTHER" id="PTHR46535">
    <property type="entry name" value="NEDD4-BINDING PROTEIN 2"/>
    <property type="match status" value="1"/>
</dbReference>
<dbReference type="InterPro" id="IPR009060">
    <property type="entry name" value="UBA-like_sf"/>
</dbReference>
<feature type="region of interest" description="Disordered" evidence="1">
    <location>
        <begin position="201"/>
        <end position="235"/>
    </location>
</feature>
<dbReference type="PANTHER" id="PTHR46535:SF1">
    <property type="entry name" value="NEDD4-BINDING PROTEIN 2"/>
    <property type="match status" value="1"/>
</dbReference>
<dbReference type="Gene3D" id="3.30.1370.110">
    <property type="match status" value="1"/>
</dbReference>
<dbReference type="InterPro" id="IPR002625">
    <property type="entry name" value="Smr_dom"/>
</dbReference>
<feature type="domain" description="CUE" evidence="3">
    <location>
        <begin position="132"/>
        <end position="175"/>
    </location>
</feature>
<dbReference type="InterPro" id="IPR036063">
    <property type="entry name" value="Smr_dom_sf"/>
</dbReference>
<evidence type="ECO:0008006" key="6">
    <source>
        <dbReference type="Google" id="ProtNLM"/>
    </source>
</evidence>
<feature type="compositionally biased region" description="Low complexity" evidence="1">
    <location>
        <begin position="215"/>
        <end position="225"/>
    </location>
</feature>
<protein>
    <recommendedName>
        <fullName evidence="6">Smr domain-containing protein</fullName>
    </recommendedName>
</protein>
<comment type="caution">
    <text evidence="4">The sequence shown here is derived from an EMBL/GenBank/DDBJ whole genome shotgun (WGS) entry which is preliminary data.</text>
</comment>
<dbReference type="InterPro" id="IPR003892">
    <property type="entry name" value="CUE"/>
</dbReference>
<accession>A0AAV9NFG1</accession>
<dbReference type="GO" id="GO:0004519">
    <property type="term" value="F:endonuclease activity"/>
    <property type="evidence" value="ECO:0007669"/>
    <property type="project" value="TreeGrafter"/>
</dbReference>
<sequence length="541" mass="58755">MSGAYKNHSSQAQVCARNTTKPDVSLALRTTYCPPLDEALFYAITSEYELPQDREAITAILESLKAGALEQDAADFDPSGTGGPSQQKDYTDTSRSGPEDAASTGVTSITTGISELLGNGSDTFGHDLNDASIEAKTAWLNNVFPDIPKQELLAILESHGGFLDKATDELLNLSFLKQGNGDHLDEIPVLKGIDGFAEGINGSRKSRKRRRQRTTDSSRASSASSYLPEEETNSQNVWSTMSEDVQFICSRTHLQPQPVRSIYHSNRAHLGRTIRSLAMKESATYKPDIDEEALVELQIAEFNTDFETVPKELLYGLLSLARNIPSAARELLEAMMSVDRQRERSDLTLSPQYVPIKLEDDGPQRSKSPSASTWSAIKPNARGSAAIHQAAASHNFSQASAAYKKGKSDRLMGGAAAYYAQVGHERMRAAKEIYAAEADTHVARQSSATTLDLHGVSVADAVRIANDRTQGWWDSLGDAKYASGGGGPMRAGFKIVTGVGTHSKNHAPRIGPAVSKMLIREGWKVEIGHGELIVTGRLRRH</sequence>
<evidence type="ECO:0000313" key="4">
    <source>
        <dbReference type="EMBL" id="KAK5056521.1"/>
    </source>
</evidence>
<feature type="compositionally biased region" description="Polar residues" evidence="1">
    <location>
        <begin position="84"/>
        <end position="96"/>
    </location>
</feature>
<keyword evidence="5" id="KW-1185">Reference proteome</keyword>
<feature type="domain" description="Smr" evidence="2">
    <location>
        <begin position="451"/>
        <end position="541"/>
    </location>
</feature>
<dbReference type="GO" id="GO:0043130">
    <property type="term" value="F:ubiquitin binding"/>
    <property type="evidence" value="ECO:0007669"/>
    <property type="project" value="InterPro"/>
</dbReference>
<feature type="region of interest" description="Disordered" evidence="1">
    <location>
        <begin position="73"/>
        <end position="106"/>
    </location>
</feature>
<dbReference type="Pfam" id="PF26286">
    <property type="entry name" value="UBA_10"/>
    <property type="match status" value="1"/>
</dbReference>
<evidence type="ECO:0000256" key="1">
    <source>
        <dbReference type="SAM" id="MobiDB-lite"/>
    </source>
</evidence>
<evidence type="ECO:0000259" key="3">
    <source>
        <dbReference type="PROSITE" id="PS51140"/>
    </source>
</evidence>
<dbReference type="Proteomes" id="UP001358417">
    <property type="component" value="Unassembled WGS sequence"/>
</dbReference>
<organism evidence="4 5">
    <name type="scientific">Exophiala bonariae</name>
    <dbReference type="NCBI Taxonomy" id="1690606"/>
    <lineage>
        <taxon>Eukaryota</taxon>
        <taxon>Fungi</taxon>
        <taxon>Dikarya</taxon>
        <taxon>Ascomycota</taxon>
        <taxon>Pezizomycotina</taxon>
        <taxon>Eurotiomycetes</taxon>
        <taxon>Chaetothyriomycetidae</taxon>
        <taxon>Chaetothyriales</taxon>
        <taxon>Herpotrichiellaceae</taxon>
        <taxon>Exophiala</taxon>
    </lineage>
</organism>
<proteinExistence type="predicted"/>
<dbReference type="SUPFAM" id="SSF46934">
    <property type="entry name" value="UBA-like"/>
    <property type="match status" value="1"/>
</dbReference>
<gene>
    <name evidence="4" type="ORF">LTR84_012052</name>
</gene>
<dbReference type="CDD" id="cd14279">
    <property type="entry name" value="CUE"/>
    <property type="match status" value="1"/>
</dbReference>
<dbReference type="PROSITE" id="PS51140">
    <property type="entry name" value="CUE"/>
    <property type="match status" value="1"/>
</dbReference>
<dbReference type="AlphaFoldDB" id="A0AAV9NFG1"/>
<evidence type="ECO:0000259" key="2">
    <source>
        <dbReference type="PROSITE" id="PS50828"/>
    </source>
</evidence>
<dbReference type="InterPro" id="IPR058864">
    <property type="entry name" value="UBA_10"/>
</dbReference>
<dbReference type="RefSeq" id="XP_064708237.1">
    <property type="nucleotide sequence ID" value="XM_064855577.1"/>
</dbReference>
<dbReference type="GO" id="GO:0005634">
    <property type="term" value="C:nucleus"/>
    <property type="evidence" value="ECO:0007669"/>
    <property type="project" value="TreeGrafter"/>
</dbReference>